<sequence>MIYGEFGNQIYTSHETSSTIHQTKKVSNK</sequence>
<dbReference type="EMBL" id="MN739486">
    <property type="protein sequence ID" value="QHT07785.1"/>
    <property type="molecule type" value="Genomic_DNA"/>
</dbReference>
<reference evidence="1" key="1">
    <citation type="journal article" date="2020" name="Nature">
        <title>Giant virus diversity and host interactions through global metagenomics.</title>
        <authorList>
            <person name="Schulz F."/>
            <person name="Roux S."/>
            <person name="Paez-Espino D."/>
            <person name="Jungbluth S."/>
            <person name="Walsh D.A."/>
            <person name="Denef V.J."/>
            <person name="McMahon K.D."/>
            <person name="Konstantinidis K.T."/>
            <person name="Eloe-Fadrosh E.A."/>
            <person name="Kyrpides N.C."/>
            <person name="Woyke T."/>
        </authorList>
    </citation>
    <scope>NUCLEOTIDE SEQUENCE</scope>
    <source>
        <strain evidence="1">GVMAG-M-3300021964-36</strain>
    </source>
</reference>
<proteinExistence type="predicted"/>
<protein>
    <submittedName>
        <fullName evidence="1">Uncharacterized protein</fullName>
    </submittedName>
</protein>
<organism evidence="1">
    <name type="scientific">viral metagenome</name>
    <dbReference type="NCBI Taxonomy" id="1070528"/>
    <lineage>
        <taxon>unclassified sequences</taxon>
        <taxon>metagenomes</taxon>
        <taxon>organismal metagenomes</taxon>
    </lineage>
</organism>
<name>A0A6C0CWA3_9ZZZZ</name>
<evidence type="ECO:0000313" key="1">
    <source>
        <dbReference type="EMBL" id="QHT07785.1"/>
    </source>
</evidence>
<accession>A0A6C0CWA3</accession>
<dbReference type="AlphaFoldDB" id="A0A6C0CWA3"/>